<feature type="compositionally biased region" description="Polar residues" evidence="1">
    <location>
        <begin position="1"/>
        <end position="17"/>
    </location>
</feature>
<dbReference type="AlphaFoldDB" id="A0A195DCJ6"/>
<protein>
    <submittedName>
        <fullName evidence="2">Uncharacterized protein</fullName>
    </submittedName>
</protein>
<feature type="region of interest" description="Disordered" evidence="1">
    <location>
        <begin position="46"/>
        <end position="65"/>
    </location>
</feature>
<accession>A0A195DCJ6</accession>
<evidence type="ECO:0000256" key="1">
    <source>
        <dbReference type="SAM" id="MobiDB-lite"/>
    </source>
</evidence>
<name>A0A195DCJ6_9HYME</name>
<reference evidence="2 3" key="1">
    <citation type="submission" date="2015-09" db="EMBL/GenBank/DDBJ databases">
        <title>Trachymyrmex cornetzi WGS genome.</title>
        <authorList>
            <person name="Nygaard S."/>
            <person name="Hu H."/>
            <person name="Boomsma J."/>
            <person name="Zhang G."/>
        </authorList>
    </citation>
    <scope>NUCLEOTIDE SEQUENCE [LARGE SCALE GENOMIC DNA]</scope>
    <source>
        <strain evidence="2">Tcor2-1</strain>
        <tissue evidence="2">Whole body</tissue>
    </source>
</reference>
<feature type="region of interest" description="Disordered" evidence="1">
    <location>
        <begin position="1"/>
        <end position="30"/>
    </location>
</feature>
<gene>
    <name evidence="2" type="ORF">ALC57_17213</name>
</gene>
<dbReference type="Proteomes" id="UP000078492">
    <property type="component" value="Unassembled WGS sequence"/>
</dbReference>
<sequence length="139" mass="15538">MMESIITATKSFVSSDSRSPKGRAVSQSVSQSIRFTHARASADAYLPDDHVTKDQKKRKKGRKRLRLTSVSSYFADTPSGVCDIRHERRDNPIGRRAAGSTGGGKCRRTHVPVPSGYRRERERESVFISPSARVLPNRH</sequence>
<evidence type="ECO:0000313" key="3">
    <source>
        <dbReference type="Proteomes" id="UP000078492"/>
    </source>
</evidence>
<dbReference type="EMBL" id="KQ980989">
    <property type="protein sequence ID" value="KYN10608.1"/>
    <property type="molecule type" value="Genomic_DNA"/>
</dbReference>
<proteinExistence type="predicted"/>
<keyword evidence="3" id="KW-1185">Reference proteome</keyword>
<organism evidence="2 3">
    <name type="scientific">Trachymyrmex cornetzi</name>
    <dbReference type="NCBI Taxonomy" id="471704"/>
    <lineage>
        <taxon>Eukaryota</taxon>
        <taxon>Metazoa</taxon>
        <taxon>Ecdysozoa</taxon>
        <taxon>Arthropoda</taxon>
        <taxon>Hexapoda</taxon>
        <taxon>Insecta</taxon>
        <taxon>Pterygota</taxon>
        <taxon>Neoptera</taxon>
        <taxon>Endopterygota</taxon>
        <taxon>Hymenoptera</taxon>
        <taxon>Apocrita</taxon>
        <taxon>Aculeata</taxon>
        <taxon>Formicoidea</taxon>
        <taxon>Formicidae</taxon>
        <taxon>Myrmicinae</taxon>
        <taxon>Trachymyrmex</taxon>
    </lineage>
</organism>
<feature type="compositionally biased region" description="Basic residues" evidence="1">
    <location>
        <begin position="55"/>
        <end position="65"/>
    </location>
</feature>
<feature type="region of interest" description="Disordered" evidence="1">
    <location>
        <begin position="91"/>
        <end position="139"/>
    </location>
</feature>
<evidence type="ECO:0000313" key="2">
    <source>
        <dbReference type="EMBL" id="KYN10608.1"/>
    </source>
</evidence>